<comment type="caution">
    <text evidence="2">The sequence shown here is derived from an EMBL/GenBank/DDBJ whole genome shotgun (WGS) entry which is preliminary data.</text>
</comment>
<accession>A0ABQ5BN62</accession>
<gene>
    <name evidence="2" type="ORF">Tco_0874857</name>
</gene>
<organism evidence="2 3">
    <name type="scientific">Tanacetum coccineum</name>
    <dbReference type="NCBI Taxonomy" id="301880"/>
    <lineage>
        <taxon>Eukaryota</taxon>
        <taxon>Viridiplantae</taxon>
        <taxon>Streptophyta</taxon>
        <taxon>Embryophyta</taxon>
        <taxon>Tracheophyta</taxon>
        <taxon>Spermatophyta</taxon>
        <taxon>Magnoliopsida</taxon>
        <taxon>eudicotyledons</taxon>
        <taxon>Gunneridae</taxon>
        <taxon>Pentapetalae</taxon>
        <taxon>asterids</taxon>
        <taxon>campanulids</taxon>
        <taxon>Asterales</taxon>
        <taxon>Asteraceae</taxon>
        <taxon>Asteroideae</taxon>
        <taxon>Anthemideae</taxon>
        <taxon>Anthemidinae</taxon>
        <taxon>Tanacetum</taxon>
    </lineage>
</organism>
<feature type="region of interest" description="Disordered" evidence="1">
    <location>
        <begin position="64"/>
        <end position="90"/>
    </location>
</feature>
<reference evidence="2" key="1">
    <citation type="journal article" date="2022" name="Int. J. Mol. Sci.">
        <title>Draft Genome of Tanacetum Coccineum: Genomic Comparison of Closely Related Tanacetum-Family Plants.</title>
        <authorList>
            <person name="Yamashiro T."/>
            <person name="Shiraishi A."/>
            <person name="Nakayama K."/>
            <person name="Satake H."/>
        </authorList>
    </citation>
    <scope>NUCLEOTIDE SEQUENCE</scope>
</reference>
<dbReference type="EMBL" id="BQNB010013452">
    <property type="protein sequence ID" value="GJT16151.1"/>
    <property type="molecule type" value="Genomic_DNA"/>
</dbReference>
<reference evidence="2" key="2">
    <citation type="submission" date="2022-01" db="EMBL/GenBank/DDBJ databases">
        <authorList>
            <person name="Yamashiro T."/>
            <person name="Shiraishi A."/>
            <person name="Satake H."/>
            <person name="Nakayama K."/>
        </authorList>
    </citation>
    <scope>NUCLEOTIDE SEQUENCE</scope>
</reference>
<evidence type="ECO:0000313" key="3">
    <source>
        <dbReference type="Proteomes" id="UP001151760"/>
    </source>
</evidence>
<keyword evidence="3" id="KW-1185">Reference proteome</keyword>
<protein>
    <submittedName>
        <fullName evidence="2">Uncharacterized protein</fullName>
    </submittedName>
</protein>
<evidence type="ECO:0000256" key="1">
    <source>
        <dbReference type="SAM" id="MobiDB-lite"/>
    </source>
</evidence>
<dbReference type="Proteomes" id="UP001151760">
    <property type="component" value="Unassembled WGS sequence"/>
</dbReference>
<name>A0ABQ5BN62_9ASTR</name>
<sequence>METIHVKFDELTTMAFECNNLGLGFNCSNIQDSSEDLNKIPLKEDLDNLFDTLSSSSIIVEEHEAPQLVSSSEKPIDNEPTTPVSENHSDELVQEDILEIDDNTFMNPFHTPVLEEAESSSTYQDPSNIYEFYQKHRSTNIWTENHPLDEYYKTNKHQGSYA</sequence>
<feature type="compositionally biased region" description="Polar residues" evidence="1">
    <location>
        <begin position="68"/>
        <end position="86"/>
    </location>
</feature>
<proteinExistence type="predicted"/>
<evidence type="ECO:0000313" key="2">
    <source>
        <dbReference type="EMBL" id="GJT16151.1"/>
    </source>
</evidence>